<protein>
    <submittedName>
        <fullName evidence="1">Uncharacterized protein</fullName>
    </submittedName>
</protein>
<reference evidence="1 2" key="1">
    <citation type="submission" date="2023-10" db="EMBL/GenBank/DDBJ databases">
        <title>Development of a sustainable strategy for remediation of hydrocarbon-contaminated territories based on the waste exchange concept.</title>
        <authorList>
            <person name="Krivoruchko A."/>
        </authorList>
    </citation>
    <scope>NUCLEOTIDE SEQUENCE [LARGE SCALE GENOMIC DNA]</scope>
    <source>
        <strain evidence="1 2">IEGM 1203</strain>
    </source>
</reference>
<accession>A0ABU4BM55</accession>
<keyword evidence="2" id="KW-1185">Reference proteome</keyword>
<dbReference type="Proteomes" id="UP001185927">
    <property type="component" value="Unassembled WGS sequence"/>
</dbReference>
<name>A0ABU4BM55_RHOGO</name>
<evidence type="ECO:0000313" key="1">
    <source>
        <dbReference type="EMBL" id="MDV6265292.1"/>
    </source>
</evidence>
<evidence type="ECO:0000313" key="2">
    <source>
        <dbReference type="Proteomes" id="UP001185927"/>
    </source>
</evidence>
<sequence>MVTWTQVLQMITDGPDLPMQGTVVERDAANSTQAESFAVVGAVPMFVGAADSARIWRHGLKLRVENSSGAPVFISDGVVAWDFAGHQDAPRKGNVNNLRYLGSAQFLFNRRGATEWTGDDFTRPTGPPEEVTYLGRDCWAIELAPPERKPHPMQLVVDAETGMFLAQRVDAVGYSYSFAELSLGGELDDDLFRWTGPSVSDEELKRRRMAEHEQREVEKRRWFEHEVTNQVLRVRVPMDLTPERMFAIDEDSGAFEAGLKGGNLARRRRSELEWKPGWVGVVHRWSTPEFDWAITVRDVELDEKSLADIRGRLHPGVAVDRISSVVVDPDRRRGPV</sequence>
<dbReference type="RefSeq" id="WP_287163263.1">
    <property type="nucleotide sequence ID" value="NZ_JAWLKB010000001.1"/>
</dbReference>
<comment type="caution">
    <text evidence="1">The sequence shown here is derived from an EMBL/GenBank/DDBJ whole genome shotgun (WGS) entry which is preliminary data.</text>
</comment>
<proteinExistence type="predicted"/>
<organism evidence="1 2">
    <name type="scientific">Rhodococcus globerulus</name>
    <dbReference type="NCBI Taxonomy" id="33008"/>
    <lineage>
        <taxon>Bacteria</taxon>
        <taxon>Bacillati</taxon>
        <taxon>Actinomycetota</taxon>
        <taxon>Actinomycetes</taxon>
        <taxon>Mycobacteriales</taxon>
        <taxon>Nocardiaceae</taxon>
        <taxon>Rhodococcus</taxon>
    </lineage>
</organism>
<dbReference type="EMBL" id="JAWLKB010000001">
    <property type="protein sequence ID" value="MDV6265292.1"/>
    <property type="molecule type" value="Genomic_DNA"/>
</dbReference>
<gene>
    <name evidence="1" type="ORF">R3Q16_01650</name>
</gene>